<proteinExistence type="predicted"/>
<keyword evidence="1" id="KW-0614">Plasmid</keyword>
<name>A0AAU7U753_9DEIO</name>
<organism evidence="1">
    <name type="scientific">Deinococcus sonorensis KR-87</name>
    <dbReference type="NCBI Taxonomy" id="694439"/>
    <lineage>
        <taxon>Bacteria</taxon>
        <taxon>Thermotogati</taxon>
        <taxon>Deinococcota</taxon>
        <taxon>Deinococci</taxon>
        <taxon>Deinococcales</taxon>
        <taxon>Deinococcaceae</taxon>
        <taxon>Deinococcus</taxon>
    </lineage>
</organism>
<geneLocation type="plasmid" evidence="1">
    <name>pDson03</name>
</geneLocation>
<dbReference type="KEGG" id="dsc:ABOD76_04305"/>
<reference evidence="1" key="1">
    <citation type="submission" date="2024-06" db="EMBL/GenBank/DDBJ databases">
        <title>Draft Genome Sequence of Deinococcus sonorensis Type Strain KR-87, a Biofilm Producing Representative of the Genus Deinococcus.</title>
        <authorList>
            <person name="Boren L.S."/>
            <person name="Grosso R.A."/>
            <person name="Hugenberg-Cox A.N."/>
            <person name="Hill J.T.E."/>
            <person name="Albert C.M."/>
            <person name="Tuohy J.M."/>
        </authorList>
    </citation>
    <scope>NUCLEOTIDE SEQUENCE</scope>
    <source>
        <strain evidence="1">KR-87</strain>
        <plasmid evidence="1">pDson03</plasmid>
    </source>
</reference>
<gene>
    <name evidence="1" type="ORF">ABOD76_04305</name>
</gene>
<protein>
    <recommendedName>
        <fullName evidence="2">PhoU family transcriptional regulator</fullName>
    </recommendedName>
</protein>
<evidence type="ECO:0008006" key="2">
    <source>
        <dbReference type="Google" id="ProtNLM"/>
    </source>
</evidence>
<sequence length="236" mass="26374">MPSFPDQHQALTHLLAQSASTRQRLLEMAAREHVGVAALNQSTAVEEIIAAGREQIEVTAALQGVLQQTLEQLREGGRVQTEVEPPDHSGVLHRILEVGQAQRDIAALMSNQIVDALERVTRIPVEDISLTTLRTVQRTVQAEIKSFRTLVGMARQQVTTRQDLDHLDRIERDLNARLGHLRHAEAIDKVRGFEQLAEEAVSNIMRVANAEIDDQIRALQVLVEHARRMLAGLREP</sequence>
<dbReference type="AlphaFoldDB" id="A0AAU7U753"/>
<dbReference type="EMBL" id="CP158298">
    <property type="protein sequence ID" value="XBV83917.1"/>
    <property type="molecule type" value="Genomic_DNA"/>
</dbReference>
<accession>A0AAU7U753</accession>
<evidence type="ECO:0000313" key="1">
    <source>
        <dbReference type="EMBL" id="XBV83917.1"/>
    </source>
</evidence>
<dbReference type="RefSeq" id="WP_350241780.1">
    <property type="nucleotide sequence ID" value="NZ_CP158298.1"/>
</dbReference>